<gene>
    <name evidence="2" type="ORF">N783_18690</name>
</gene>
<dbReference type="RefSeq" id="WP_027447379.1">
    <property type="nucleotide sequence ID" value="NZ_AULJ01000061.1"/>
</dbReference>
<feature type="signal peptide" evidence="1">
    <location>
        <begin position="1"/>
        <end position="20"/>
    </location>
</feature>
<organism evidence="2 3">
    <name type="scientific">Pontibacillus marinus BH030004 = DSM 16465</name>
    <dbReference type="NCBI Taxonomy" id="1385511"/>
    <lineage>
        <taxon>Bacteria</taxon>
        <taxon>Bacillati</taxon>
        <taxon>Bacillota</taxon>
        <taxon>Bacilli</taxon>
        <taxon>Bacillales</taxon>
        <taxon>Bacillaceae</taxon>
        <taxon>Pontibacillus</taxon>
    </lineage>
</organism>
<keyword evidence="1" id="KW-0732">Signal</keyword>
<evidence type="ECO:0008006" key="4">
    <source>
        <dbReference type="Google" id="ProtNLM"/>
    </source>
</evidence>
<evidence type="ECO:0000313" key="2">
    <source>
        <dbReference type="EMBL" id="KGX84172.1"/>
    </source>
</evidence>
<accession>A0A0A5HKK4</accession>
<comment type="caution">
    <text evidence="2">The sequence shown here is derived from an EMBL/GenBank/DDBJ whole genome shotgun (WGS) entry which is preliminary data.</text>
</comment>
<keyword evidence="3" id="KW-1185">Reference proteome</keyword>
<protein>
    <recommendedName>
        <fullName evidence="4">Lipoprotein</fullName>
    </recommendedName>
</protein>
<dbReference type="EMBL" id="AVPF01000064">
    <property type="protein sequence ID" value="KGX84172.1"/>
    <property type="molecule type" value="Genomic_DNA"/>
</dbReference>
<dbReference type="AlphaFoldDB" id="A0A0A5HKK4"/>
<feature type="chain" id="PRO_5039067186" description="Lipoprotein" evidence="1">
    <location>
        <begin position="21"/>
        <end position="142"/>
    </location>
</feature>
<proteinExistence type="predicted"/>
<evidence type="ECO:0000313" key="3">
    <source>
        <dbReference type="Proteomes" id="UP000030403"/>
    </source>
</evidence>
<evidence type="ECO:0000256" key="1">
    <source>
        <dbReference type="SAM" id="SignalP"/>
    </source>
</evidence>
<reference evidence="2 3" key="1">
    <citation type="submission" date="2013-08" db="EMBL/GenBank/DDBJ databases">
        <authorList>
            <person name="Huang J."/>
            <person name="Wang G."/>
        </authorList>
    </citation>
    <scope>NUCLEOTIDE SEQUENCE [LARGE SCALE GENOMIC DNA]</scope>
    <source>
        <strain evidence="2 3">BH030004</strain>
    </source>
</reference>
<dbReference type="PROSITE" id="PS51257">
    <property type="entry name" value="PROKAR_LIPOPROTEIN"/>
    <property type="match status" value="1"/>
</dbReference>
<sequence length="142" mass="16538">MKKFLLLMFLFLILSACSQSEEDKIQKYLDDKTSYDISTVFKDGVLNIEVPMIDQAGTWNKDGQMDVNRETIILLEAVKRYPREDLDLIKEANIQFMTRETNKVVAKIHAKSETFMETNWSDVDNPEVSQIVDEYNFNGQMK</sequence>
<dbReference type="Proteomes" id="UP000030403">
    <property type="component" value="Unassembled WGS sequence"/>
</dbReference>
<name>A0A0A5HKK4_9BACI</name>